<evidence type="ECO:0000313" key="2">
    <source>
        <dbReference type="Proteomes" id="UP000768567"/>
    </source>
</evidence>
<dbReference type="RefSeq" id="WP_193502101.1">
    <property type="nucleotide sequence ID" value="NZ_JADCKC010000003.1"/>
</dbReference>
<name>A0ABR9R4V1_9FIRM</name>
<evidence type="ECO:0000313" key="1">
    <source>
        <dbReference type="EMBL" id="MBE5038143.1"/>
    </source>
</evidence>
<gene>
    <name evidence="1" type="ORF">INF35_10140</name>
</gene>
<accession>A0ABR9R4V1</accession>
<reference evidence="1 2" key="1">
    <citation type="submission" date="2020-10" db="EMBL/GenBank/DDBJ databases">
        <title>ChiBAC.</title>
        <authorList>
            <person name="Zenner C."/>
            <person name="Hitch T.C.A."/>
            <person name="Clavel T."/>
        </authorList>
    </citation>
    <scope>NUCLEOTIDE SEQUENCE [LARGE SCALE GENOMIC DNA]</scope>
    <source>
        <strain evidence="1 2">DSM 109015</strain>
    </source>
</reference>
<organism evidence="1 2">
    <name type="scientific">Gemmiger gallinarum</name>
    <dbReference type="NCBI Taxonomy" id="2779354"/>
    <lineage>
        <taxon>Bacteria</taxon>
        <taxon>Bacillati</taxon>
        <taxon>Bacillota</taxon>
        <taxon>Clostridia</taxon>
        <taxon>Eubacteriales</taxon>
        <taxon>Gemmiger</taxon>
    </lineage>
</organism>
<proteinExistence type="predicted"/>
<keyword evidence="2" id="KW-1185">Reference proteome</keyword>
<comment type="caution">
    <text evidence="1">The sequence shown here is derived from an EMBL/GenBank/DDBJ whole genome shotgun (WGS) entry which is preliminary data.</text>
</comment>
<protein>
    <submittedName>
        <fullName evidence="1">FeoB-associated Cys-rich membrane protein</fullName>
    </submittedName>
</protein>
<dbReference type="Proteomes" id="UP000768567">
    <property type="component" value="Unassembled WGS sequence"/>
</dbReference>
<sequence length="60" mass="6356">MNLQSFLVLVVIFVLLGLAVAFIAKNGGWQGGCSGHCASCQQRCAQQNKKSDSDPDGESK</sequence>
<dbReference type="EMBL" id="JADCKC010000003">
    <property type="protein sequence ID" value="MBE5038143.1"/>
    <property type="molecule type" value="Genomic_DNA"/>
</dbReference>